<reference evidence="1" key="1">
    <citation type="submission" date="2018-05" db="EMBL/GenBank/DDBJ databases">
        <authorList>
            <person name="Lanie J.A."/>
            <person name="Ng W.-L."/>
            <person name="Kazmierczak K.M."/>
            <person name="Andrzejewski T.M."/>
            <person name="Davidsen T.M."/>
            <person name="Wayne K.J."/>
            <person name="Tettelin H."/>
            <person name="Glass J.I."/>
            <person name="Rusch D."/>
            <person name="Podicherti R."/>
            <person name="Tsui H.-C.T."/>
            <person name="Winkler M.E."/>
        </authorList>
    </citation>
    <scope>NUCLEOTIDE SEQUENCE</scope>
</reference>
<protein>
    <submittedName>
        <fullName evidence="1">Uncharacterized protein</fullName>
    </submittedName>
</protein>
<evidence type="ECO:0000313" key="1">
    <source>
        <dbReference type="EMBL" id="SVB96522.1"/>
    </source>
</evidence>
<name>A0A382IB89_9ZZZZ</name>
<dbReference type="EMBL" id="UINC01066136">
    <property type="protein sequence ID" value="SVB96522.1"/>
    <property type="molecule type" value="Genomic_DNA"/>
</dbReference>
<gene>
    <name evidence="1" type="ORF">METZ01_LOCUS249376</name>
</gene>
<dbReference type="AlphaFoldDB" id="A0A382IB89"/>
<feature type="non-terminal residue" evidence="1">
    <location>
        <position position="1"/>
    </location>
</feature>
<organism evidence="1">
    <name type="scientific">marine metagenome</name>
    <dbReference type="NCBI Taxonomy" id="408172"/>
    <lineage>
        <taxon>unclassified sequences</taxon>
        <taxon>metagenomes</taxon>
        <taxon>ecological metagenomes</taxon>
    </lineage>
</organism>
<accession>A0A382IB89</accession>
<sequence>WLYCDELALLELKLAIGLMFIETRYQITKIF</sequence>
<proteinExistence type="predicted"/>